<organism evidence="6 7">
    <name type="scientific">Wansuia hejianensis</name>
    <dbReference type="NCBI Taxonomy" id="2763667"/>
    <lineage>
        <taxon>Bacteria</taxon>
        <taxon>Bacillati</taxon>
        <taxon>Bacillota</taxon>
        <taxon>Clostridia</taxon>
        <taxon>Lachnospirales</taxon>
        <taxon>Lachnospiraceae</taxon>
        <taxon>Wansuia</taxon>
    </lineage>
</organism>
<dbReference type="EMBL" id="JACRTK010000001">
    <property type="protein sequence ID" value="MBC8589649.1"/>
    <property type="molecule type" value="Genomic_DNA"/>
</dbReference>
<evidence type="ECO:0000256" key="2">
    <source>
        <dbReference type="ARBA" id="ARBA00023015"/>
    </source>
</evidence>
<feature type="domain" description="LysR substrate-binding" evidence="5">
    <location>
        <begin position="6"/>
        <end position="111"/>
    </location>
</feature>
<accession>A0A926IL11</accession>
<evidence type="ECO:0000256" key="1">
    <source>
        <dbReference type="ARBA" id="ARBA00009437"/>
    </source>
</evidence>
<reference evidence="6 7" key="1">
    <citation type="submission" date="2020-08" db="EMBL/GenBank/DDBJ databases">
        <title>Genome public.</title>
        <authorList>
            <person name="Liu C."/>
            <person name="Sun Q."/>
        </authorList>
    </citation>
    <scope>NUCLEOTIDE SEQUENCE [LARGE SCALE GENOMIC DNA]</scope>
    <source>
        <strain evidence="6 7">NSJ-26</strain>
    </source>
</reference>
<comment type="caution">
    <text evidence="6">The sequence shown here is derived from an EMBL/GenBank/DDBJ whole genome shotgun (WGS) entry which is preliminary data.</text>
</comment>
<protein>
    <recommendedName>
        <fullName evidence="5">LysR substrate-binding domain-containing protein</fullName>
    </recommendedName>
</protein>
<proteinExistence type="inferred from homology"/>
<evidence type="ECO:0000313" key="6">
    <source>
        <dbReference type="EMBL" id="MBC8589649.1"/>
    </source>
</evidence>
<dbReference type="PANTHER" id="PTHR30126">
    <property type="entry name" value="HTH-TYPE TRANSCRIPTIONAL REGULATOR"/>
    <property type="match status" value="1"/>
</dbReference>
<keyword evidence="2" id="KW-0805">Transcription regulation</keyword>
<keyword evidence="3" id="KW-0238">DNA-binding</keyword>
<evidence type="ECO:0000259" key="5">
    <source>
        <dbReference type="Pfam" id="PF03466"/>
    </source>
</evidence>
<dbReference type="SUPFAM" id="SSF53850">
    <property type="entry name" value="Periplasmic binding protein-like II"/>
    <property type="match status" value="1"/>
</dbReference>
<sequence>MESSCKLADIEDEVFITKNSYSSLYRFLDERVQDFNFEKKLIISNQEAIKHAVIEGIGISIMSKVSVEVEIKAGLIKALEIEDYNLTRDINLVYDRRKYITPAGHEFFQLLELEI</sequence>
<dbReference type="GO" id="GO:0006355">
    <property type="term" value="P:regulation of DNA-templated transcription"/>
    <property type="evidence" value="ECO:0007669"/>
    <property type="project" value="TreeGrafter"/>
</dbReference>
<comment type="similarity">
    <text evidence="1">Belongs to the LysR transcriptional regulatory family.</text>
</comment>
<dbReference type="Gene3D" id="3.40.190.290">
    <property type="match status" value="1"/>
</dbReference>
<gene>
    <name evidence="6" type="ORF">H8689_00620</name>
</gene>
<dbReference type="AlphaFoldDB" id="A0A926IL11"/>
<keyword evidence="7" id="KW-1185">Reference proteome</keyword>
<dbReference type="Pfam" id="PF03466">
    <property type="entry name" value="LysR_substrate"/>
    <property type="match status" value="1"/>
</dbReference>
<keyword evidence="4" id="KW-0804">Transcription</keyword>
<evidence type="ECO:0000313" key="7">
    <source>
        <dbReference type="Proteomes" id="UP000601522"/>
    </source>
</evidence>
<dbReference type="Proteomes" id="UP000601522">
    <property type="component" value="Unassembled WGS sequence"/>
</dbReference>
<dbReference type="InterPro" id="IPR005119">
    <property type="entry name" value="LysR_subst-bd"/>
</dbReference>
<evidence type="ECO:0000256" key="3">
    <source>
        <dbReference type="ARBA" id="ARBA00023125"/>
    </source>
</evidence>
<dbReference type="PANTHER" id="PTHR30126:SF40">
    <property type="entry name" value="HTH-TYPE TRANSCRIPTIONAL REGULATOR GLTR"/>
    <property type="match status" value="1"/>
</dbReference>
<name>A0A926IL11_9FIRM</name>
<dbReference type="GO" id="GO:0000976">
    <property type="term" value="F:transcription cis-regulatory region binding"/>
    <property type="evidence" value="ECO:0007669"/>
    <property type="project" value="TreeGrafter"/>
</dbReference>
<evidence type="ECO:0000256" key="4">
    <source>
        <dbReference type="ARBA" id="ARBA00023163"/>
    </source>
</evidence>